<gene>
    <name evidence="2" type="ORF">HHH54_01060</name>
</gene>
<dbReference type="InterPro" id="IPR002912">
    <property type="entry name" value="ACT_dom"/>
</dbReference>
<proteinExistence type="predicted"/>
<dbReference type="InterPro" id="IPR045865">
    <property type="entry name" value="ACT-like_dom_sf"/>
</dbReference>
<sequence length="147" mass="17063">MKHKFYLIREDVLPYVVQRVLKVKSSLKEDQTLTIQEAVDMHECSRSAFYKYRDTIFPLDELKQRNNSFTLILFVNDKVGILANILEKVSELNLSVLTIHQSVPVNQRASITLSLRMVETSMNIYEVIKALKQIENVYNVDIIGMDI</sequence>
<keyword evidence="3" id="KW-1185">Reference proteome</keyword>
<dbReference type="PIRSF" id="PIRSF025624">
    <property type="entry name" value="ACT_PheB"/>
    <property type="match status" value="1"/>
</dbReference>
<dbReference type="Gene3D" id="3.30.70.260">
    <property type="match status" value="1"/>
</dbReference>
<reference evidence="2 3" key="1">
    <citation type="submission" date="2020-04" db="EMBL/GenBank/DDBJ databases">
        <title>Staphylococcus species from domestic dog.</title>
        <authorList>
            <person name="Paterson G.K."/>
        </authorList>
    </citation>
    <scope>NUCLEOTIDE SEQUENCE [LARGE SCALE GENOMIC DNA]</scope>
    <source>
        <strain evidence="2 3">H16/1A</strain>
    </source>
</reference>
<comment type="caution">
    <text evidence="2">The sequence shown here is derived from an EMBL/GenBank/DDBJ whole genome shotgun (WGS) entry which is preliminary data.</text>
</comment>
<evidence type="ECO:0000313" key="3">
    <source>
        <dbReference type="Proteomes" id="UP000751852"/>
    </source>
</evidence>
<dbReference type="RefSeq" id="WP_198616977.1">
    <property type="nucleotide sequence ID" value="NZ_JABANU010000002.1"/>
</dbReference>
<dbReference type="PROSITE" id="PS51671">
    <property type="entry name" value="ACT"/>
    <property type="match status" value="1"/>
</dbReference>
<feature type="domain" description="ACT" evidence="1">
    <location>
        <begin position="70"/>
        <end position="145"/>
    </location>
</feature>
<evidence type="ECO:0000313" key="2">
    <source>
        <dbReference type="EMBL" id="MBI5974182.1"/>
    </source>
</evidence>
<evidence type="ECO:0000259" key="1">
    <source>
        <dbReference type="PROSITE" id="PS51671"/>
    </source>
</evidence>
<organism evidence="2 3">
    <name type="scientific">Staphylococcus canis</name>
    <dbReference type="NCBI Taxonomy" id="2724942"/>
    <lineage>
        <taxon>Bacteria</taxon>
        <taxon>Bacillati</taxon>
        <taxon>Bacillota</taxon>
        <taxon>Bacilli</taxon>
        <taxon>Bacillales</taxon>
        <taxon>Staphylococcaceae</taxon>
        <taxon>Staphylococcus</taxon>
    </lineage>
</organism>
<dbReference type="InterPro" id="IPR008310">
    <property type="entry name" value="UPF0735_ACT_dom-cont"/>
</dbReference>
<name>A0ABS0T709_9STAP</name>
<protein>
    <submittedName>
        <fullName evidence="2">ACT domain-containing protein</fullName>
    </submittedName>
</protein>
<dbReference type="Proteomes" id="UP000751852">
    <property type="component" value="Unassembled WGS sequence"/>
</dbReference>
<accession>A0ABS0T709</accession>
<dbReference type="SUPFAM" id="SSF55021">
    <property type="entry name" value="ACT-like"/>
    <property type="match status" value="1"/>
</dbReference>
<dbReference type="EMBL" id="JABANU010000002">
    <property type="protein sequence ID" value="MBI5974182.1"/>
    <property type="molecule type" value="Genomic_DNA"/>
</dbReference>
<dbReference type="Pfam" id="PF13291">
    <property type="entry name" value="ACT_4"/>
    <property type="match status" value="1"/>
</dbReference>
<dbReference type="NCBIfam" id="NF003361">
    <property type="entry name" value="PRK04435.1"/>
    <property type="match status" value="1"/>
</dbReference>